<sequence length="127" mass="13723">MWDVRLESRAAPMTGAMDAVSLEVSGAGRGIHFVNVRFDATAITAAIDVEVLDRPACLRRPAGELWIAIFEAGAAHDGPFIVRAGDVLVWEGDEAIAVELRPIDEVPVQIAVVKLGRHDGSELRWVP</sequence>
<dbReference type="EMBL" id="CAFBNE010000015">
    <property type="protein sequence ID" value="CAB4938223.1"/>
    <property type="molecule type" value="Genomic_DNA"/>
</dbReference>
<evidence type="ECO:0000313" key="1">
    <source>
        <dbReference type="EMBL" id="CAB4938223.1"/>
    </source>
</evidence>
<reference evidence="1" key="1">
    <citation type="submission" date="2020-05" db="EMBL/GenBank/DDBJ databases">
        <authorList>
            <person name="Chiriac C."/>
            <person name="Salcher M."/>
            <person name="Ghai R."/>
            <person name="Kavagutti S V."/>
        </authorList>
    </citation>
    <scope>NUCLEOTIDE SEQUENCE</scope>
</reference>
<dbReference type="AlphaFoldDB" id="A0A6J7J4F2"/>
<protein>
    <submittedName>
        <fullName evidence="1">Unannotated protein</fullName>
    </submittedName>
</protein>
<organism evidence="1">
    <name type="scientific">freshwater metagenome</name>
    <dbReference type="NCBI Taxonomy" id="449393"/>
    <lineage>
        <taxon>unclassified sequences</taxon>
        <taxon>metagenomes</taxon>
        <taxon>ecological metagenomes</taxon>
    </lineage>
</organism>
<accession>A0A6J7J4F2</accession>
<name>A0A6J7J4F2_9ZZZZ</name>
<proteinExistence type="predicted"/>
<gene>
    <name evidence="1" type="ORF">UFOPK3772_00723</name>
</gene>